<dbReference type="AlphaFoldDB" id="A0AAD7B1Y8"/>
<dbReference type="Proteomes" id="UP001221142">
    <property type="component" value="Unassembled WGS sequence"/>
</dbReference>
<reference evidence="2" key="1">
    <citation type="submission" date="2023-03" db="EMBL/GenBank/DDBJ databases">
        <title>Massive genome expansion in bonnet fungi (Mycena s.s.) driven by repeated elements and novel gene families across ecological guilds.</title>
        <authorList>
            <consortium name="Lawrence Berkeley National Laboratory"/>
            <person name="Harder C.B."/>
            <person name="Miyauchi S."/>
            <person name="Viragh M."/>
            <person name="Kuo A."/>
            <person name="Thoen E."/>
            <person name="Andreopoulos B."/>
            <person name="Lu D."/>
            <person name="Skrede I."/>
            <person name="Drula E."/>
            <person name="Henrissat B."/>
            <person name="Morin E."/>
            <person name="Kohler A."/>
            <person name="Barry K."/>
            <person name="LaButti K."/>
            <person name="Morin E."/>
            <person name="Salamov A."/>
            <person name="Lipzen A."/>
            <person name="Mereny Z."/>
            <person name="Hegedus B."/>
            <person name="Baldrian P."/>
            <person name="Stursova M."/>
            <person name="Weitz H."/>
            <person name="Taylor A."/>
            <person name="Grigoriev I.V."/>
            <person name="Nagy L.G."/>
            <person name="Martin F."/>
            <person name="Kauserud H."/>
        </authorList>
    </citation>
    <scope>NUCLEOTIDE SEQUENCE</scope>
    <source>
        <strain evidence="2">9284</strain>
    </source>
</reference>
<evidence type="ECO:0000313" key="3">
    <source>
        <dbReference type="Proteomes" id="UP001221142"/>
    </source>
</evidence>
<name>A0AAD7B1Y8_9AGAR</name>
<keyword evidence="3" id="KW-1185">Reference proteome</keyword>
<dbReference type="EMBL" id="JARKIF010000046">
    <property type="protein sequence ID" value="KAJ7608252.1"/>
    <property type="molecule type" value="Genomic_DNA"/>
</dbReference>
<proteinExistence type="predicted"/>
<comment type="caution">
    <text evidence="2">The sequence shown here is derived from an EMBL/GenBank/DDBJ whole genome shotgun (WGS) entry which is preliminary data.</text>
</comment>
<organism evidence="2 3">
    <name type="scientific">Roridomyces roridus</name>
    <dbReference type="NCBI Taxonomy" id="1738132"/>
    <lineage>
        <taxon>Eukaryota</taxon>
        <taxon>Fungi</taxon>
        <taxon>Dikarya</taxon>
        <taxon>Basidiomycota</taxon>
        <taxon>Agaricomycotina</taxon>
        <taxon>Agaricomycetes</taxon>
        <taxon>Agaricomycetidae</taxon>
        <taxon>Agaricales</taxon>
        <taxon>Marasmiineae</taxon>
        <taxon>Mycenaceae</taxon>
        <taxon>Roridomyces</taxon>
    </lineage>
</organism>
<evidence type="ECO:0000256" key="1">
    <source>
        <dbReference type="SAM" id="MobiDB-lite"/>
    </source>
</evidence>
<protein>
    <submittedName>
        <fullName evidence="2">Uncharacterized protein</fullName>
    </submittedName>
</protein>
<accession>A0AAD7B1Y8</accession>
<gene>
    <name evidence="2" type="ORF">FB45DRAFT_389742</name>
</gene>
<feature type="compositionally biased region" description="Pro residues" evidence="1">
    <location>
        <begin position="65"/>
        <end position="74"/>
    </location>
</feature>
<sequence>MYRRTIHAKTRLPWRIPRLSTRDVSYTLAPPLTSALPNPMYAPSPLTTDDGPTWSYTTMTFASPSQPPPKPCSPPRRCDQSHFSSLPSRLRRDGRCYGSGINDRCASTSYPDRGARTASSTLRALDCILHLRPPAHRRFAGDLGGKEVAGCTQTDGSFAGGRVSVR</sequence>
<feature type="region of interest" description="Disordered" evidence="1">
    <location>
        <begin position="61"/>
        <end position="87"/>
    </location>
</feature>
<evidence type="ECO:0000313" key="2">
    <source>
        <dbReference type="EMBL" id="KAJ7608252.1"/>
    </source>
</evidence>